<sequence length="178" mass="18097">MSVGLLLLRVLLAALLFGHATQKLRGWFGGSGRAATGAIFEQWGFLPGARMVLVAGLAELLGAASLAAGLLTPGGSALVVGTMTVAAVATSVNGFWAQRGGCEVPFWYGAAAVVLAFTGPGPWSLDAALGLRWSPGYAWGIAASLLGLLASAVPLASRARILRERRTTAPQGEDPAGV</sequence>
<evidence type="ECO:0000256" key="6">
    <source>
        <dbReference type="ARBA" id="ARBA00023136"/>
    </source>
</evidence>
<accession>A0ABP7L119</accession>
<evidence type="ECO:0000256" key="4">
    <source>
        <dbReference type="ARBA" id="ARBA00022692"/>
    </source>
</evidence>
<keyword evidence="4 7" id="KW-0812">Transmembrane</keyword>
<dbReference type="InterPro" id="IPR032808">
    <property type="entry name" value="DoxX"/>
</dbReference>
<evidence type="ECO:0000313" key="8">
    <source>
        <dbReference type="EMBL" id="GAA3892184.1"/>
    </source>
</evidence>
<organism evidence="8 9">
    <name type="scientific">Streptomyces lannensis</name>
    <dbReference type="NCBI Taxonomy" id="766498"/>
    <lineage>
        <taxon>Bacteria</taxon>
        <taxon>Bacillati</taxon>
        <taxon>Actinomycetota</taxon>
        <taxon>Actinomycetes</taxon>
        <taxon>Kitasatosporales</taxon>
        <taxon>Streptomycetaceae</taxon>
        <taxon>Streptomyces</taxon>
    </lineage>
</organism>
<feature type="transmembrane region" description="Helical" evidence="7">
    <location>
        <begin position="75"/>
        <end position="97"/>
    </location>
</feature>
<keyword evidence="9" id="KW-1185">Reference proteome</keyword>
<name>A0ABP7L119_9ACTN</name>
<evidence type="ECO:0000256" key="2">
    <source>
        <dbReference type="ARBA" id="ARBA00006679"/>
    </source>
</evidence>
<dbReference type="InterPro" id="IPR051907">
    <property type="entry name" value="DoxX-like_oxidoreductase"/>
</dbReference>
<proteinExistence type="inferred from homology"/>
<gene>
    <name evidence="8" type="ORF">GCM10022207_69770</name>
</gene>
<reference evidence="9" key="1">
    <citation type="journal article" date="2019" name="Int. J. Syst. Evol. Microbiol.">
        <title>The Global Catalogue of Microorganisms (GCM) 10K type strain sequencing project: providing services to taxonomists for standard genome sequencing and annotation.</title>
        <authorList>
            <consortium name="The Broad Institute Genomics Platform"/>
            <consortium name="The Broad Institute Genome Sequencing Center for Infectious Disease"/>
            <person name="Wu L."/>
            <person name="Ma J."/>
        </authorList>
    </citation>
    <scope>NUCLEOTIDE SEQUENCE [LARGE SCALE GENOMIC DNA]</scope>
    <source>
        <strain evidence="9">JCM 16578</strain>
    </source>
</reference>
<dbReference type="PANTHER" id="PTHR33452">
    <property type="entry name" value="OXIDOREDUCTASE CATD-RELATED"/>
    <property type="match status" value="1"/>
</dbReference>
<comment type="similarity">
    <text evidence="2">Belongs to the DoxX family.</text>
</comment>
<keyword evidence="6 7" id="KW-0472">Membrane</keyword>
<evidence type="ECO:0000313" key="9">
    <source>
        <dbReference type="Proteomes" id="UP001501563"/>
    </source>
</evidence>
<comment type="caution">
    <text evidence="8">The sequence shown here is derived from an EMBL/GenBank/DDBJ whole genome shotgun (WGS) entry which is preliminary data.</text>
</comment>
<feature type="transmembrane region" description="Helical" evidence="7">
    <location>
        <begin position="104"/>
        <end position="125"/>
    </location>
</feature>
<dbReference type="PANTHER" id="PTHR33452:SF1">
    <property type="entry name" value="INNER MEMBRANE PROTEIN YPHA-RELATED"/>
    <property type="match status" value="1"/>
</dbReference>
<evidence type="ECO:0000256" key="5">
    <source>
        <dbReference type="ARBA" id="ARBA00022989"/>
    </source>
</evidence>
<evidence type="ECO:0000256" key="3">
    <source>
        <dbReference type="ARBA" id="ARBA00022475"/>
    </source>
</evidence>
<dbReference type="EMBL" id="BAAAZA010000028">
    <property type="protein sequence ID" value="GAA3892184.1"/>
    <property type="molecule type" value="Genomic_DNA"/>
</dbReference>
<keyword evidence="3" id="KW-1003">Cell membrane</keyword>
<protein>
    <submittedName>
        <fullName evidence="8">DoxX family membrane protein</fullName>
    </submittedName>
</protein>
<comment type="subcellular location">
    <subcellularLocation>
        <location evidence="1">Cell membrane</location>
        <topology evidence="1">Multi-pass membrane protein</topology>
    </subcellularLocation>
</comment>
<dbReference type="RefSeq" id="WP_345553194.1">
    <property type="nucleotide sequence ID" value="NZ_BAAAZA010000028.1"/>
</dbReference>
<feature type="transmembrane region" description="Helical" evidence="7">
    <location>
        <begin position="137"/>
        <end position="156"/>
    </location>
</feature>
<dbReference type="Pfam" id="PF07681">
    <property type="entry name" value="DoxX"/>
    <property type="match status" value="1"/>
</dbReference>
<keyword evidence="5 7" id="KW-1133">Transmembrane helix</keyword>
<evidence type="ECO:0000256" key="1">
    <source>
        <dbReference type="ARBA" id="ARBA00004651"/>
    </source>
</evidence>
<dbReference type="Proteomes" id="UP001501563">
    <property type="component" value="Unassembled WGS sequence"/>
</dbReference>
<evidence type="ECO:0000256" key="7">
    <source>
        <dbReference type="SAM" id="Phobius"/>
    </source>
</evidence>